<reference evidence="17" key="1">
    <citation type="journal article" date="2020" name="Plant Biotechnol. J.">
        <title>The pomegranate (Punica granatum L.) draft genome dissects genetic divergence between soft- and hard-seeded cultivars.</title>
        <authorList>
            <person name="Luo X."/>
            <person name="Li H."/>
            <person name="Wu Z."/>
            <person name="Yao W."/>
            <person name="Zhao P."/>
            <person name="Cao D."/>
            <person name="Yu H."/>
            <person name="Li K."/>
            <person name="Poudel K."/>
            <person name="Zhao D."/>
            <person name="Zhang F."/>
            <person name="Xia X."/>
            <person name="Chen L."/>
            <person name="Wang Q."/>
            <person name="Jing D."/>
            <person name="Cao S."/>
        </authorList>
    </citation>
    <scope>NUCLEOTIDE SEQUENCE [LARGE SCALE GENOMIC DNA]</scope>
    <source>
        <strain evidence="17">cv. Tunisia</strain>
    </source>
</reference>
<sequence length="210" mass="24021">MTRALVDEFMENGSLDRLLFSEEITLIEWPKLHEITIGTVKGTAYLHEECQERIVHYDIKPGNVLLDRNMSPKVVDFVLSKLGNDEGSRYIIENAGTIGAGKEHYILGILSRMQDMRQVDMIQLEDPSQGYEEESQDDRVGHEGELWDKHEPARASTRARVKRIQQAMQRLLLHVHGGVVELLGELHVEQEVTIVHILEIYLEDDLNLNG</sequence>
<evidence type="ECO:0000256" key="11">
    <source>
        <dbReference type="ARBA" id="ARBA00023136"/>
    </source>
</evidence>
<dbReference type="PROSITE" id="PS50011">
    <property type="entry name" value="PROTEIN_KINASE_DOM"/>
    <property type="match status" value="1"/>
</dbReference>
<dbReference type="GO" id="GO:0004674">
    <property type="term" value="F:protein serine/threonine kinase activity"/>
    <property type="evidence" value="ECO:0007669"/>
    <property type="project" value="UniProtKB-KW"/>
</dbReference>
<evidence type="ECO:0000313" key="17">
    <source>
        <dbReference type="Proteomes" id="UP000515151"/>
    </source>
</evidence>
<evidence type="ECO:0000256" key="15">
    <source>
        <dbReference type="SAM" id="MobiDB-lite"/>
    </source>
</evidence>
<evidence type="ECO:0000256" key="13">
    <source>
        <dbReference type="ARBA" id="ARBA00047899"/>
    </source>
</evidence>
<evidence type="ECO:0000256" key="6">
    <source>
        <dbReference type="ARBA" id="ARBA00022729"/>
    </source>
</evidence>
<evidence type="ECO:0000256" key="8">
    <source>
        <dbReference type="ARBA" id="ARBA00022777"/>
    </source>
</evidence>
<feature type="domain" description="Protein kinase" evidence="16">
    <location>
        <begin position="1"/>
        <end position="210"/>
    </location>
</feature>
<dbReference type="EC" id="2.7.11.1" evidence="2"/>
<keyword evidence="17" id="KW-1185">Reference proteome</keyword>
<evidence type="ECO:0000256" key="10">
    <source>
        <dbReference type="ARBA" id="ARBA00022989"/>
    </source>
</evidence>
<comment type="catalytic activity">
    <reaction evidence="13">
        <text>L-threonyl-[protein] + ATP = O-phospho-L-threonyl-[protein] + ADP + H(+)</text>
        <dbReference type="Rhea" id="RHEA:46608"/>
        <dbReference type="Rhea" id="RHEA-COMP:11060"/>
        <dbReference type="Rhea" id="RHEA-COMP:11605"/>
        <dbReference type="ChEBI" id="CHEBI:15378"/>
        <dbReference type="ChEBI" id="CHEBI:30013"/>
        <dbReference type="ChEBI" id="CHEBI:30616"/>
        <dbReference type="ChEBI" id="CHEBI:61977"/>
        <dbReference type="ChEBI" id="CHEBI:456216"/>
        <dbReference type="EC" id="2.7.11.1"/>
    </reaction>
</comment>
<keyword evidence="10" id="KW-1133">Transmembrane helix</keyword>
<evidence type="ECO:0000256" key="7">
    <source>
        <dbReference type="ARBA" id="ARBA00022741"/>
    </source>
</evidence>
<reference evidence="18" key="2">
    <citation type="submission" date="2025-08" db="UniProtKB">
        <authorList>
            <consortium name="RefSeq"/>
        </authorList>
    </citation>
    <scope>IDENTIFICATION</scope>
    <source>
        <tissue evidence="18">Leaf</tissue>
    </source>
</reference>
<dbReference type="InterPro" id="IPR045874">
    <property type="entry name" value="LRK10/LRL21-25-like"/>
</dbReference>
<evidence type="ECO:0000256" key="2">
    <source>
        <dbReference type="ARBA" id="ARBA00012513"/>
    </source>
</evidence>
<dbReference type="Pfam" id="PF00069">
    <property type="entry name" value="Pkinase"/>
    <property type="match status" value="1"/>
</dbReference>
<dbReference type="InterPro" id="IPR011009">
    <property type="entry name" value="Kinase-like_dom_sf"/>
</dbReference>
<dbReference type="OrthoDB" id="2015071at2759"/>
<evidence type="ECO:0000313" key="18">
    <source>
        <dbReference type="RefSeq" id="XP_031402585.1"/>
    </source>
</evidence>
<keyword evidence="6" id="KW-0732">Signal</keyword>
<keyword evidence="5" id="KW-0812">Transmembrane</keyword>
<dbReference type="RefSeq" id="XP_031402585.1">
    <property type="nucleotide sequence ID" value="XM_031546725.1"/>
</dbReference>
<evidence type="ECO:0000256" key="5">
    <source>
        <dbReference type="ARBA" id="ARBA00022692"/>
    </source>
</evidence>
<dbReference type="AlphaFoldDB" id="A0A6P8E543"/>
<dbReference type="GO" id="GO:0016020">
    <property type="term" value="C:membrane"/>
    <property type="evidence" value="ECO:0007669"/>
    <property type="project" value="UniProtKB-SubCell"/>
</dbReference>
<dbReference type="SUPFAM" id="SSF56112">
    <property type="entry name" value="Protein kinase-like (PK-like)"/>
    <property type="match status" value="1"/>
</dbReference>
<keyword evidence="9" id="KW-0067">ATP-binding</keyword>
<dbReference type="Gene3D" id="1.10.510.10">
    <property type="entry name" value="Transferase(Phosphotransferase) domain 1"/>
    <property type="match status" value="1"/>
</dbReference>
<dbReference type="GO" id="GO:0005524">
    <property type="term" value="F:ATP binding"/>
    <property type="evidence" value="ECO:0007669"/>
    <property type="project" value="UniProtKB-KW"/>
</dbReference>
<gene>
    <name evidence="18" type="primary">LOC116212153</name>
</gene>
<protein>
    <recommendedName>
        <fullName evidence="2">non-specific serine/threonine protein kinase</fullName>
        <ecNumber evidence="2">2.7.11.1</ecNumber>
    </recommendedName>
</protein>
<evidence type="ECO:0000256" key="9">
    <source>
        <dbReference type="ARBA" id="ARBA00022840"/>
    </source>
</evidence>
<comment type="catalytic activity">
    <reaction evidence="14">
        <text>L-seryl-[protein] + ATP = O-phospho-L-seryl-[protein] + ADP + H(+)</text>
        <dbReference type="Rhea" id="RHEA:17989"/>
        <dbReference type="Rhea" id="RHEA-COMP:9863"/>
        <dbReference type="Rhea" id="RHEA-COMP:11604"/>
        <dbReference type="ChEBI" id="CHEBI:15378"/>
        <dbReference type="ChEBI" id="CHEBI:29999"/>
        <dbReference type="ChEBI" id="CHEBI:30616"/>
        <dbReference type="ChEBI" id="CHEBI:83421"/>
        <dbReference type="ChEBI" id="CHEBI:456216"/>
        <dbReference type="EC" id="2.7.11.1"/>
    </reaction>
</comment>
<organism evidence="17 18">
    <name type="scientific">Punica granatum</name>
    <name type="common">Pomegranate</name>
    <dbReference type="NCBI Taxonomy" id="22663"/>
    <lineage>
        <taxon>Eukaryota</taxon>
        <taxon>Viridiplantae</taxon>
        <taxon>Streptophyta</taxon>
        <taxon>Embryophyta</taxon>
        <taxon>Tracheophyta</taxon>
        <taxon>Spermatophyta</taxon>
        <taxon>Magnoliopsida</taxon>
        <taxon>eudicotyledons</taxon>
        <taxon>Gunneridae</taxon>
        <taxon>Pentapetalae</taxon>
        <taxon>rosids</taxon>
        <taxon>malvids</taxon>
        <taxon>Myrtales</taxon>
        <taxon>Lythraceae</taxon>
        <taxon>Punica</taxon>
    </lineage>
</organism>
<comment type="subcellular location">
    <subcellularLocation>
        <location evidence="1">Membrane</location>
        <topology evidence="1">Single-pass type I membrane protein</topology>
    </subcellularLocation>
</comment>
<dbReference type="PANTHER" id="PTHR27009">
    <property type="entry name" value="RUST RESISTANCE KINASE LR10-RELATED"/>
    <property type="match status" value="1"/>
</dbReference>
<evidence type="ECO:0000259" key="16">
    <source>
        <dbReference type="PROSITE" id="PS50011"/>
    </source>
</evidence>
<dbReference type="InterPro" id="IPR008271">
    <property type="entry name" value="Ser/Thr_kinase_AS"/>
</dbReference>
<keyword evidence="8" id="KW-0418">Kinase</keyword>
<evidence type="ECO:0000256" key="3">
    <source>
        <dbReference type="ARBA" id="ARBA00022527"/>
    </source>
</evidence>
<evidence type="ECO:0000256" key="4">
    <source>
        <dbReference type="ARBA" id="ARBA00022679"/>
    </source>
</evidence>
<dbReference type="GeneID" id="116212153"/>
<keyword evidence="11" id="KW-0472">Membrane</keyword>
<dbReference type="PROSITE" id="PS00108">
    <property type="entry name" value="PROTEIN_KINASE_ST"/>
    <property type="match status" value="1"/>
</dbReference>
<keyword evidence="3" id="KW-0723">Serine/threonine-protein kinase</keyword>
<evidence type="ECO:0000256" key="14">
    <source>
        <dbReference type="ARBA" id="ARBA00048679"/>
    </source>
</evidence>
<evidence type="ECO:0000256" key="1">
    <source>
        <dbReference type="ARBA" id="ARBA00004479"/>
    </source>
</evidence>
<dbReference type="InterPro" id="IPR000719">
    <property type="entry name" value="Prot_kinase_dom"/>
</dbReference>
<keyword evidence="7" id="KW-0547">Nucleotide-binding</keyword>
<feature type="compositionally biased region" description="Basic and acidic residues" evidence="15">
    <location>
        <begin position="137"/>
        <end position="153"/>
    </location>
</feature>
<keyword evidence="12" id="KW-0325">Glycoprotein</keyword>
<feature type="region of interest" description="Disordered" evidence="15">
    <location>
        <begin position="127"/>
        <end position="154"/>
    </location>
</feature>
<dbReference type="Proteomes" id="UP000515151">
    <property type="component" value="Chromosome 6"/>
</dbReference>
<keyword evidence="4" id="KW-0808">Transferase</keyword>
<dbReference type="FunFam" id="1.10.510.10:FF:001023">
    <property type="entry name" value="Os07g0541700 protein"/>
    <property type="match status" value="1"/>
</dbReference>
<proteinExistence type="predicted"/>
<accession>A0A6P8E543</accession>
<name>A0A6P8E543_PUNGR</name>
<evidence type="ECO:0000256" key="12">
    <source>
        <dbReference type="ARBA" id="ARBA00023180"/>
    </source>
</evidence>